<gene>
    <name evidence="2" type="ORF">PoB_001735300</name>
</gene>
<dbReference type="EMBL" id="BLXT01002074">
    <property type="protein sequence ID" value="GFN90847.1"/>
    <property type="molecule type" value="Genomic_DNA"/>
</dbReference>
<comment type="caution">
    <text evidence="2">The sequence shown here is derived from an EMBL/GenBank/DDBJ whole genome shotgun (WGS) entry which is preliminary data.</text>
</comment>
<feature type="region of interest" description="Disordered" evidence="1">
    <location>
        <begin position="66"/>
        <end position="86"/>
    </location>
</feature>
<name>A0AAV3Z8T3_9GAST</name>
<feature type="compositionally biased region" description="Polar residues" evidence="1">
    <location>
        <begin position="73"/>
        <end position="86"/>
    </location>
</feature>
<evidence type="ECO:0000313" key="3">
    <source>
        <dbReference type="Proteomes" id="UP000735302"/>
    </source>
</evidence>
<protein>
    <submittedName>
        <fullName evidence="2">Uncharacterized protein</fullName>
    </submittedName>
</protein>
<reference evidence="2 3" key="1">
    <citation type="journal article" date="2021" name="Elife">
        <title>Chloroplast acquisition without the gene transfer in kleptoplastic sea slugs, Plakobranchus ocellatus.</title>
        <authorList>
            <person name="Maeda T."/>
            <person name="Takahashi S."/>
            <person name="Yoshida T."/>
            <person name="Shimamura S."/>
            <person name="Takaki Y."/>
            <person name="Nagai Y."/>
            <person name="Toyoda A."/>
            <person name="Suzuki Y."/>
            <person name="Arimoto A."/>
            <person name="Ishii H."/>
            <person name="Satoh N."/>
            <person name="Nishiyama T."/>
            <person name="Hasebe M."/>
            <person name="Maruyama T."/>
            <person name="Minagawa J."/>
            <person name="Obokata J."/>
            <person name="Shigenobu S."/>
        </authorList>
    </citation>
    <scope>NUCLEOTIDE SEQUENCE [LARGE SCALE GENOMIC DNA]</scope>
</reference>
<keyword evidence="3" id="KW-1185">Reference proteome</keyword>
<organism evidence="2 3">
    <name type="scientific">Plakobranchus ocellatus</name>
    <dbReference type="NCBI Taxonomy" id="259542"/>
    <lineage>
        <taxon>Eukaryota</taxon>
        <taxon>Metazoa</taxon>
        <taxon>Spiralia</taxon>
        <taxon>Lophotrochozoa</taxon>
        <taxon>Mollusca</taxon>
        <taxon>Gastropoda</taxon>
        <taxon>Heterobranchia</taxon>
        <taxon>Euthyneura</taxon>
        <taxon>Panpulmonata</taxon>
        <taxon>Sacoglossa</taxon>
        <taxon>Placobranchoidea</taxon>
        <taxon>Plakobranchidae</taxon>
        <taxon>Plakobranchus</taxon>
    </lineage>
</organism>
<evidence type="ECO:0000256" key="1">
    <source>
        <dbReference type="SAM" id="MobiDB-lite"/>
    </source>
</evidence>
<proteinExistence type="predicted"/>
<sequence length="86" mass="9511">MNQRDEILTEIRIKAPQVNNRTKIYMSAKVGTSAYGNILTFRTLRQIYGQLDQTAARGCEHRLGVPQIGKGSSGQVAPNRVQGQIP</sequence>
<accession>A0AAV3Z8T3</accession>
<dbReference type="Proteomes" id="UP000735302">
    <property type="component" value="Unassembled WGS sequence"/>
</dbReference>
<evidence type="ECO:0000313" key="2">
    <source>
        <dbReference type="EMBL" id="GFN90847.1"/>
    </source>
</evidence>
<dbReference type="AlphaFoldDB" id="A0AAV3Z8T3"/>